<feature type="compositionally biased region" description="Polar residues" evidence="2">
    <location>
        <begin position="492"/>
        <end position="506"/>
    </location>
</feature>
<dbReference type="PaxDb" id="8022-A0A060WRY7"/>
<accession>A0A060WRY7</accession>
<evidence type="ECO:0000259" key="3">
    <source>
        <dbReference type="Pfam" id="PF13837"/>
    </source>
</evidence>
<dbReference type="PANTHER" id="PTHR38709:SF1">
    <property type="entry name" value="DREBRIN"/>
    <property type="match status" value="1"/>
</dbReference>
<dbReference type="STRING" id="8022.A0A060WRY7"/>
<feature type="region of interest" description="Disordered" evidence="2">
    <location>
        <begin position="487"/>
        <end position="507"/>
    </location>
</feature>
<feature type="domain" description="Myb/SANT-like DNA-binding" evidence="3">
    <location>
        <begin position="18"/>
        <end position="102"/>
    </location>
</feature>
<gene>
    <name evidence="4" type="ORF">GSONMT00054091001</name>
</gene>
<dbReference type="EMBL" id="FR904701">
    <property type="protein sequence ID" value="CDQ70143.1"/>
    <property type="molecule type" value="Genomic_DNA"/>
</dbReference>
<keyword evidence="1" id="KW-0175">Coiled coil</keyword>
<feature type="coiled-coil region" evidence="1">
    <location>
        <begin position="248"/>
        <end position="352"/>
    </location>
</feature>
<evidence type="ECO:0000313" key="5">
    <source>
        <dbReference type="Proteomes" id="UP000193380"/>
    </source>
</evidence>
<dbReference type="GO" id="GO:0005856">
    <property type="term" value="C:cytoskeleton"/>
    <property type="evidence" value="ECO:0007669"/>
    <property type="project" value="TreeGrafter"/>
</dbReference>
<organism evidence="4 5">
    <name type="scientific">Oncorhynchus mykiss</name>
    <name type="common">Rainbow trout</name>
    <name type="synonym">Salmo gairdneri</name>
    <dbReference type="NCBI Taxonomy" id="8022"/>
    <lineage>
        <taxon>Eukaryota</taxon>
        <taxon>Metazoa</taxon>
        <taxon>Chordata</taxon>
        <taxon>Craniata</taxon>
        <taxon>Vertebrata</taxon>
        <taxon>Euteleostomi</taxon>
        <taxon>Actinopterygii</taxon>
        <taxon>Neopterygii</taxon>
        <taxon>Teleostei</taxon>
        <taxon>Protacanthopterygii</taxon>
        <taxon>Salmoniformes</taxon>
        <taxon>Salmonidae</taxon>
        <taxon>Salmoninae</taxon>
        <taxon>Oncorhynchus</taxon>
    </lineage>
</organism>
<reference evidence="4" key="2">
    <citation type="submission" date="2014-03" db="EMBL/GenBank/DDBJ databases">
        <authorList>
            <person name="Genoscope - CEA"/>
        </authorList>
    </citation>
    <scope>NUCLEOTIDE SEQUENCE</scope>
</reference>
<evidence type="ECO:0000256" key="1">
    <source>
        <dbReference type="SAM" id="Coils"/>
    </source>
</evidence>
<dbReference type="InterPro" id="IPR044822">
    <property type="entry name" value="Myb_DNA-bind_4"/>
</dbReference>
<proteinExistence type="predicted"/>
<dbReference type="Proteomes" id="UP000193380">
    <property type="component" value="Unassembled WGS sequence"/>
</dbReference>
<reference evidence="4" key="1">
    <citation type="journal article" date="2014" name="Nat. Commun.">
        <title>The rainbow trout genome provides novel insights into evolution after whole-genome duplication in vertebrates.</title>
        <authorList>
            <person name="Berthelot C."/>
            <person name="Brunet F."/>
            <person name="Chalopin D."/>
            <person name="Juanchich A."/>
            <person name="Bernard M."/>
            <person name="Noel B."/>
            <person name="Bento P."/>
            <person name="Da Silva C."/>
            <person name="Labadie K."/>
            <person name="Alberti A."/>
            <person name="Aury J.M."/>
            <person name="Louis A."/>
            <person name="Dehais P."/>
            <person name="Bardou P."/>
            <person name="Montfort J."/>
            <person name="Klopp C."/>
            <person name="Cabau C."/>
            <person name="Gaspin C."/>
            <person name="Thorgaard G.H."/>
            <person name="Boussaha M."/>
            <person name="Quillet E."/>
            <person name="Guyomard R."/>
            <person name="Galiana D."/>
            <person name="Bobe J."/>
            <person name="Volff J.N."/>
            <person name="Genet C."/>
            <person name="Wincker P."/>
            <person name="Jaillon O."/>
            <person name="Roest Crollius H."/>
            <person name="Guiguen Y."/>
        </authorList>
    </citation>
    <scope>NUCLEOTIDE SEQUENCE [LARGE SCALE GENOMIC DNA]</scope>
</reference>
<evidence type="ECO:0000256" key="2">
    <source>
        <dbReference type="SAM" id="MobiDB-lite"/>
    </source>
</evidence>
<protein>
    <recommendedName>
        <fullName evidence="3">Myb/SANT-like DNA-binding domain-containing protein</fullName>
    </recommendedName>
</protein>
<dbReference type="Pfam" id="PF13837">
    <property type="entry name" value="Myb_DNA-bind_4"/>
    <property type="match status" value="1"/>
</dbReference>
<feature type="region of interest" description="Disordered" evidence="2">
    <location>
        <begin position="201"/>
        <end position="224"/>
    </location>
</feature>
<dbReference type="PANTHER" id="PTHR38709">
    <property type="entry name" value="SI:CH73-193C12.2-RELATED"/>
    <property type="match status" value="1"/>
</dbReference>
<dbReference type="AlphaFoldDB" id="A0A060WRY7"/>
<name>A0A060WRY7_ONCMY</name>
<evidence type="ECO:0000313" key="4">
    <source>
        <dbReference type="EMBL" id="CDQ70143.1"/>
    </source>
</evidence>
<sequence length="552" mass="62552">MEAMDKRPFGSEYNYKMSENDISRLIKLRATNDAIFTGKRNSAMPAWRAMLVELGLEGKLTTGQLKKKWENLKKKYKDFKYPPLGMEKVNPMSWRWFHLMDDAIEGRLSGSARILNPSLFDFGEVGDVSFASSPTTSPIANKRLCMRPEGGEGTNIFEFWAKAQLGESVGAASTVADGQVAYTDAATEEIRRAAVECERALREEGRGGGQNERAAPDKMPVGGYGRTMAEDVETIAEDGRAMLVRNPGRNIERETAELERQIADLEKEREVLEREQADFDRERLILDRERDVVNRERVAVERGRASLDKDRAAMDRERAAMERERAILDRDRASIERERTELQKEKEALMKSKISRNNGSADVELDSSTIEKRERLLSIFERLVDKLWRKWWTHFPSRIALIKDFKYIFLGKDTVATSIASWPWFQFMGKAMEGRLFNSAQVLAVASLAGEAPGSSSPLTNERGQGGDGADILEFLIKTEMEDSVGTENLEDNATVNTDATQTEGPTTMGWRRISECSYKMTEQETERMIKLRAVNEALFTGRKHTAKPAWR</sequence>